<organism evidence="1 2">
    <name type="scientific">Hyaloscypha bicolor E</name>
    <dbReference type="NCBI Taxonomy" id="1095630"/>
    <lineage>
        <taxon>Eukaryota</taxon>
        <taxon>Fungi</taxon>
        <taxon>Dikarya</taxon>
        <taxon>Ascomycota</taxon>
        <taxon>Pezizomycotina</taxon>
        <taxon>Leotiomycetes</taxon>
        <taxon>Helotiales</taxon>
        <taxon>Hyaloscyphaceae</taxon>
        <taxon>Hyaloscypha</taxon>
        <taxon>Hyaloscypha bicolor</taxon>
    </lineage>
</organism>
<sequence>MPVKQTIPSRYINRADLSALLTSLFGSNFAVKVLEDSYGLIIPRELSDTEIAGITRPQ</sequence>
<dbReference type="RefSeq" id="XP_024726701.1">
    <property type="nucleotide sequence ID" value="XM_024882093.1"/>
</dbReference>
<keyword evidence="2" id="KW-1185">Reference proteome</keyword>
<gene>
    <name evidence="1" type="ORF">K444DRAFT_622415</name>
</gene>
<dbReference type="GeneID" id="36590170"/>
<reference evidence="1 2" key="1">
    <citation type="submission" date="2016-04" db="EMBL/GenBank/DDBJ databases">
        <title>A degradative enzymes factory behind the ericoid mycorrhizal symbiosis.</title>
        <authorList>
            <consortium name="DOE Joint Genome Institute"/>
            <person name="Martino E."/>
            <person name="Morin E."/>
            <person name="Grelet G."/>
            <person name="Kuo A."/>
            <person name="Kohler A."/>
            <person name="Daghino S."/>
            <person name="Barry K."/>
            <person name="Choi C."/>
            <person name="Cichocki N."/>
            <person name="Clum A."/>
            <person name="Copeland A."/>
            <person name="Hainaut M."/>
            <person name="Haridas S."/>
            <person name="Labutti K."/>
            <person name="Lindquist E."/>
            <person name="Lipzen A."/>
            <person name="Khouja H.-R."/>
            <person name="Murat C."/>
            <person name="Ohm R."/>
            <person name="Olson A."/>
            <person name="Spatafora J."/>
            <person name="Veneault-Fourrey C."/>
            <person name="Henrissat B."/>
            <person name="Grigoriev I."/>
            <person name="Martin F."/>
            <person name="Perotto S."/>
        </authorList>
    </citation>
    <scope>NUCLEOTIDE SEQUENCE [LARGE SCALE GENOMIC DNA]</scope>
    <source>
        <strain evidence="1 2">E</strain>
    </source>
</reference>
<dbReference type="InParanoid" id="A0A2J6SGB2"/>
<evidence type="ECO:0000313" key="2">
    <source>
        <dbReference type="Proteomes" id="UP000235371"/>
    </source>
</evidence>
<proteinExistence type="predicted"/>
<dbReference type="EMBL" id="KZ613919">
    <property type="protein sequence ID" value="PMD49797.1"/>
    <property type="molecule type" value="Genomic_DNA"/>
</dbReference>
<dbReference type="AlphaFoldDB" id="A0A2J6SGB2"/>
<evidence type="ECO:0000313" key="1">
    <source>
        <dbReference type="EMBL" id="PMD49797.1"/>
    </source>
</evidence>
<name>A0A2J6SGB2_9HELO</name>
<dbReference type="Proteomes" id="UP000235371">
    <property type="component" value="Unassembled WGS sequence"/>
</dbReference>
<dbReference type="OrthoDB" id="3783539at2759"/>
<accession>A0A2J6SGB2</accession>
<protein>
    <submittedName>
        <fullName evidence="1">Uncharacterized protein</fullName>
    </submittedName>
</protein>